<dbReference type="InterPro" id="IPR052058">
    <property type="entry name" value="Alcohol_O-acetyltransferase"/>
</dbReference>
<dbReference type="Gene3D" id="3.30.559.10">
    <property type="entry name" value="Chloramphenicol acetyltransferase-like domain"/>
    <property type="match status" value="1"/>
</dbReference>
<accession>A0A8G0LJ15</accession>
<evidence type="ECO:0000313" key="1">
    <source>
        <dbReference type="EMBL" id="QYT01653.1"/>
    </source>
</evidence>
<dbReference type="SUPFAM" id="SSF52777">
    <property type="entry name" value="CoA-dependent acyltransferases"/>
    <property type="match status" value="2"/>
</dbReference>
<proteinExistence type="predicted"/>
<dbReference type="GO" id="GO:0008080">
    <property type="term" value="F:N-acetyltransferase activity"/>
    <property type="evidence" value="ECO:0007669"/>
    <property type="project" value="TreeGrafter"/>
</dbReference>
<dbReference type="InterPro" id="IPR023213">
    <property type="entry name" value="CAT-like_dom_sf"/>
</dbReference>
<dbReference type="Pfam" id="PF07247">
    <property type="entry name" value="AATase"/>
    <property type="match status" value="1"/>
</dbReference>
<name>A0A8G0LJ15_9HYPO</name>
<dbReference type="AlphaFoldDB" id="A0A8G0LJ15"/>
<reference evidence="1 2" key="1">
    <citation type="journal article" date="2021" name="BMC Genomics">
        <title>Telomere-to-telomere genome assembly of asparaginase-producing Trichoderma simmonsii.</title>
        <authorList>
            <person name="Chung D."/>
            <person name="Kwon Y.M."/>
            <person name="Yang Y."/>
        </authorList>
    </citation>
    <scope>NUCLEOTIDE SEQUENCE [LARGE SCALE GENOMIC DNA]</scope>
    <source>
        <strain evidence="1 2">GH-Sj1</strain>
    </source>
</reference>
<gene>
    <name evidence="1" type="ORF">H0G86_008683</name>
</gene>
<evidence type="ECO:0008006" key="3">
    <source>
        <dbReference type="Google" id="ProtNLM"/>
    </source>
</evidence>
<protein>
    <recommendedName>
        <fullName evidence="3">Alcohol acetyltransferase</fullName>
    </recommendedName>
</protein>
<organism evidence="1 2">
    <name type="scientific">Trichoderma simmonsii</name>
    <dbReference type="NCBI Taxonomy" id="1491479"/>
    <lineage>
        <taxon>Eukaryota</taxon>
        <taxon>Fungi</taxon>
        <taxon>Dikarya</taxon>
        <taxon>Ascomycota</taxon>
        <taxon>Pezizomycotina</taxon>
        <taxon>Sordariomycetes</taxon>
        <taxon>Hypocreomycetidae</taxon>
        <taxon>Hypocreales</taxon>
        <taxon>Hypocreaceae</taxon>
        <taxon>Trichoderma</taxon>
    </lineage>
</organism>
<dbReference type="PANTHER" id="PTHR28037">
    <property type="entry name" value="ALCOHOL O-ACETYLTRANSFERASE 1-RELATED"/>
    <property type="match status" value="1"/>
</dbReference>
<dbReference type="Proteomes" id="UP000826661">
    <property type="component" value="Chromosome IV"/>
</dbReference>
<sequence>MGSVNTPQILRKLGDNEHFSSSRHSLGIYRCVTVSCRYSHPPSSYPNGTSISPDFFAALATVVKDQPMLRVGITGDDTNDAHFVHIPSIDLRDQVSVVAVPCQSVEEYEDKVAEQQGWEHDQKFQDLAVRPPWRITILRPSSDNPDVVEQLKGQEDVFFAFHHSLMDGTSGRRFHEMLLATPAYQGQQVPAEPEHVLSFPEPPSSLPEPQEQVVNFTLSISYTVKTLWTALGPTFLQPPKQPIWNAIPVDFSLPYKTRVKPVDISPEVLATLLSACREHSVTITALLHSLVLTSLSSRISSPTEAPAFAAITPISLRPFTSPSSMDPAYVTSLRCLVAATTHRFSPEMVSALRAPDADTTALIWQNAQHVKDELTTKLNSLPKDDIMAMLKYVGDWFNFWRSRDGRPRTESWEISNIGVLKNPETQAEADVPRATRMLFTNGAMAAGPPVAVNVASVAGSKLTIGLSWHDAVLKEEVMDWLAEDLSSYAAKFYETGKTFV</sequence>
<dbReference type="PANTHER" id="PTHR28037:SF1">
    <property type="entry name" value="ALCOHOL O-ACETYLTRANSFERASE 1-RELATED"/>
    <property type="match status" value="1"/>
</dbReference>
<keyword evidence="2" id="KW-1185">Reference proteome</keyword>
<dbReference type="InterPro" id="IPR010828">
    <property type="entry name" value="Atf2/Sli1-like"/>
</dbReference>
<dbReference type="EMBL" id="CP075867">
    <property type="protein sequence ID" value="QYT01653.1"/>
    <property type="molecule type" value="Genomic_DNA"/>
</dbReference>
<evidence type="ECO:0000313" key="2">
    <source>
        <dbReference type="Proteomes" id="UP000826661"/>
    </source>
</evidence>